<accession>A0A1Y0L3B9</accession>
<dbReference type="AlphaFoldDB" id="A0A1Y0L3B9"/>
<dbReference type="OrthoDB" id="387818at2"/>
<evidence type="ECO:0000313" key="2">
    <source>
        <dbReference type="EMBL" id="ATX71509.1"/>
    </source>
</evidence>
<sequence length="363" mass="42196">MSMSAEEILFNCQKQFNFIKTDIETLLEYIKELISHCQEIDNSKFYEEQLLKIKERVLNEINDLKSLEKSANEIKRETHVAVEKYHELQRMAEKKREAIAEFKTQIYNLKRDVVKKEQMAITKKLQEHLSLNYNDLKSEILNLQNSIDDKALVQKYLDSNEVKFINLTTSQIISKVNDYLVETKESIAYQAKEVVRQAIKLYEADEDLVKAIQTDAKEFLQNTNSENFSSATKQFLMNASKKAEQEAVRKDAVIKIVKAICEVGYIVIEENIRKIEEKNVILIHGEKVSGETASFIVRLDGSFVYNYEGFEGHEHDIDADSFLKKLHEQGVQSTAAFNKQYREPKYIAKRSEILKKKKSDSQK</sequence>
<feature type="coiled-coil region" evidence="1">
    <location>
        <begin position="57"/>
        <end position="146"/>
    </location>
</feature>
<organism evidence="2 3">
    <name type="scientific">Spiroplasma clarkii</name>
    <dbReference type="NCBI Taxonomy" id="2139"/>
    <lineage>
        <taxon>Bacteria</taxon>
        <taxon>Bacillati</taxon>
        <taxon>Mycoplasmatota</taxon>
        <taxon>Mollicutes</taxon>
        <taxon>Entomoplasmatales</taxon>
        <taxon>Spiroplasmataceae</taxon>
        <taxon>Spiroplasma</taxon>
    </lineage>
</organism>
<dbReference type="KEGG" id="scla:SCLARK_001721"/>
<reference evidence="2 3" key="1">
    <citation type="submission" date="2017-11" db="EMBL/GenBank/DDBJ databases">
        <title>Complete genome sequence of Spiroplasma clarkii CN-5 (DSM 19994).</title>
        <authorList>
            <person name="Tsai Y.-M."/>
            <person name="Chang A."/>
            <person name="Lo W.-S."/>
            <person name="Kuo C.-H."/>
        </authorList>
    </citation>
    <scope>NUCLEOTIDE SEQUENCE [LARGE SCALE GENOMIC DNA]</scope>
    <source>
        <strain evidence="2 3">CN-5</strain>
    </source>
</reference>
<gene>
    <name evidence="2" type="ORF">SCLAR_v1c12090</name>
</gene>
<proteinExistence type="predicted"/>
<dbReference type="Proteomes" id="UP000231179">
    <property type="component" value="Chromosome"/>
</dbReference>
<protein>
    <submittedName>
        <fullName evidence="2">Uncharacterized protein</fullName>
    </submittedName>
</protein>
<keyword evidence="3" id="KW-1185">Reference proteome</keyword>
<evidence type="ECO:0000313" key="3">
    <source>
        <dbReference type="Proteomes" id="UP000231179"/>
    </source>
</evidence>
<evidence type="ECO:0000256" key="1">
    <source>
        <dbReference type="SAM" id="Coils"/>
    </source>
</evidence>
<name>A0A1Y0L3B9_9MOLU</name>
<dbReference type="RefSeq" id="WP_100255041.1">
    <property type="nucleotide sequence ID" value="NZ_CP015819.1"/>
</dbReference>
<keyword evidence="1" id="KW-0175">Coiled coil</keyword>
<dbReference type="EMBL" id="CP024870">
    <property type="protein sequence ID" value="ATX71509.1"/>
    <property type="molecule type" value="Genomic_DNA"/>
</dbReference>